<dbReference type="EMBL" id="CAJVQA010019980">
    <property type="protein sequence ID" value="CAG8761428.1"/>
    <property type="molecule type" value="Genomic_DNA"/>
</dbReference>
<sequence length="223" mass="26099">TERNTSKWLLNVYRYRDEKKISKTLNQFDDKGKLDIFLASFLGWLTKKTDGVRIWDKYFFSRALRCLDRKMKSLQNDGYGNTSKSDSLTSDEIISCLNHSYLSIEDNEEGDTYILEYHDLERRSDGGLQLRFCREKNNQGGMLYRQRYGHTESRFIPIHLIKNKNHNGHRTAIMMLKAFDVFEDETMIFSGHGSREGIQAYSSPTDNQRLSSTTLLIPYTSYN</sequence>
<accession>A0A9N9J308</accession>
<feature type="non-terminal residue" evidence="1">
    <location>
        <position position="1"/>
    </location>
</feature>
<comment type="caution">
    <text evidence="1">The sequence shown here is derived from an EMBL/GenBank/DDBJ whole genome shotgun (WGS) entry which is preliminary data.</text>
</comment>
<keyword evidence="2" id="KW-1185">Reference proteome</keyword>
<dbReference type="Proteomes" id="UP000789759">
    <property type="component" value="Unassembled WGS sequence"/>
</dbReference>
<evidence type="ECO:0000313" key="2">
    <source>
        <dbReference type="Proteomes" id="UP000789759"/>
    </source>
</evidence>
<gene>
    <name evidence="1" type="ORF">CPELLU_LOCUS15330</name>
</gene>
<dbReference type="OrthoDB" id="10654264at2759"/>
<name>A0A9N9J308_9GLOM</name>
<dbReference type="AlphaFoldDB" id="A0A9N9J308"/>
<evidence type="ECO:0000313" key="1">
    <source>
        <dbReference type="EMBL" id="CAG8761428.1"/>
    </source>
</evidence>
<organism evidence="1 2">
    <name type="scientific">Cetraspora pellucida</name>
    <dbReference type="NCBI Taxonomy" id="1433469"/>
    <lineage>
        <taxon>Eukaryota</taxon>
        <taxon>Fungi</taxon>
        <taxon>Fungi incertae sedis</taxon>
        <taxon>Mucoromycota</taxon>
        <taxon>Glomeromycotina</taxon>
        <taxon>Glomeromycetes</taxon>
        <taxon>Diversisporales</taxon>
        <taxon>Gigasporaceae</taxon>
        <taxon>Cetraspora</taxon>
    </lineage>
</organism>
<reference evidence="1" key="1">
    <citation type="submission" date="2021-06" db="EMBL/GenBank/DDBJ databases">
        <authorList>
            <person name="Kallberg Y."/>
            <person name="Tangrot J."/>
            <person name="Rosling A."/>
        </authorList>
    </citation>
    <scope>NUCLEOTIDE SEQUENCE</scope>
    <source>
        <strain evidence="1">FL966</strain>
    </source>
</reference>
<protein>
    <submittedName>
        <fullName evidence="1">12287_t:CDS:1</fullName>
    </submittedName>
</protein>
<proteinExistence type="predicted"/>